<feature type="transmembrane region" description="Helical" evidence="1">
    <location>
        <begin position="38"/>
        <end position="57"/>
    </location>
</feature>
<organism evidence="2 3">
    <name type="scientific">Pseudidiomarina salinarum</name>
    <dbReference type="NCBI Taxonomy" id="435908"/>
    <lineage>
        <taxon>Bacteria</taxon>
        <taxon>Pseudomonadati</taxon>
        <taxon>Pseudomonadota</taxon>
        <taxon>Gammaproteobacteria</taxon>
        <taxon>Alteromonadales</taxon>
        <taxon>Idiomarinaceae</taxon>
        <taxon>Pseudidiomarina</taxon>
    </lineage>
</organism>
<gene>
    <name evidence="2" type="ORF">IDSA_00755</name>
</gene>
<keyword evidence="1" id="KW-0472">Membrane</keyword>
<dbReference type="STRING" id="435908.IDSA_00755"/>
<dbReference type="InterPro" id="IPR021367">
    <property type="entry name" value="DUF2982"/>
</dbReference>
<proteinExistence type="predicted"/>
<dbReference type="Pfam" id="PF11201">
    <property type="entry name" value="DUF2982"/>
    <property type="match status" value="1"/>
</dbReference>
<comment type="caution">
    <text evidence="2">The sequence shown here is derived from an EMBL/GenBank/DDBJ whole genome shotgun (WGS) entry which is preliminary data.</text>
</comment>
<dbReference type="Proteomes" id="UP000054363">
    <property type="component" value="Unassembled WGS sequence"/>
</dbReference>
<evidence type="ECO:0000313" key="3">
    <source>
        <dbReference type="Proteomes" id="UP000054363"/>
    </source>
</evidence>
<keyword evidence="1" id="KW-0812">Transmembrane</keyword>
<evidence type="ECO:0008006" key="4">
    <source>
        <dbReference type="Google" id="ProtNLM"/>
    </source>
</evidence>
<feature type="transmembrane region" description="Helical" evidence="1">
    <location>
        <begin position="12"/>
        <end position="32"/>
    </location>
</feature>
<evidence type="ECO:0000256" key="1">
    <source>
        <dbReference type="SAM" id="Phobius"/>
    </source>
</evidence>
<protein>
    <recommendedName>
        <fullName evidence="4">DUF2982 domain-containing protein</fullName>
    </recommendedName>
</protein>
<keyword evidence="1" id="KW-1133">Transmembrane helix</keyword>
<dbReference type="EMBL" id="JPER01000001">
    <property type="protein sequence ID" value="KFZ31297.1"/>
    <property type="molecule type" value="Genomic_DNA"/>
</dbReference>
<reference evidence="2 3" key="1">
    <citation type="submission" date="2014-06" db="EMBL/GenBank/DDBJ databases">
        <title>The draft genome sequence of Idiomarina salinarum ISL-52.</title>
        <authorList>
            <person name="Du J."/>
            <person name="Shao Z."/>
        </authorList>
    </citation>
    <scope>NUCLEOTIDE SEQUENCE [LARGE SCALE GENOMIC DNA]</scope>
    <source>
        <strain evidence="2 3">ISL-52</strain>
    </source>
</reference>
<name>A0A094IVZ2_9GAMM</name>
<sequence length="222" mass="25491">MHAISPAARKHGVGFALLGLFIFAISMFLWLIDAPLPTPAWALLWIISAALIFLGWAKVFEPEISLNITPGQIEYLHHRGTWQLDWDNVVRVDCPRTHKGLDAIELPYVGFCLRDIEPILKSISPRLSTHLISEQRHLLTTALRHERPDIQDYSPYFDIPDAFIAPSGTRYTGVQALFAIRCRQLRELLGYELYVPESALDRPLDEFIQWLRQLQASRNEHL</sequence>
<evidence type="ECO:0000313" key="2">
    <source>
        <dbReference type="EMBL" id="KFZ31297.1"/>
    </source>
</evidence>
<dbReference type="AlphaFoldDB" id="A0A094IVZ2"/>
<accession>A0A094IVZ2</accession>
<dbReference type="eggNOG" id="ENOG5032S0P">
    <property type="taxonomic scope" value="Bacteria"/>
</dbReference>
<keyword evidence="3" id="KW-1185">Reference proteome</keyword>